<feature type="transmembrane region" description="Helical" evidence="7">
    <location>
        <begin position="341"/>
        <end position="361"/>
    </location>
</feature>
<dbReference type="OrthoDB" id="9762833at2"/>
<dbReference type="EMBL" id="SLUB01000008">
    <property type="protein sequence ID" value="THE13680.1"/>
    <property type="molecule type" value="Genomic_DNA"/>
</dbReference>
<dbReference type="InterPro" id="IPR037272">
    <property type="entry name" value="SNS_sf"/>
</dbReference>
<dbReference type="SUPFAM" id="SSF161070">
    <property type="entry name" value="SNF-like"/>
    <property type="match status" value="1"/>
</dbReference>
<evidence type="ECO:0000256" key="3">
    <source>
        <dbReference type="ARBA" id="ARBA00022692"/>
    </source>
</evidence>
<keyword evidence="6" id="KW-0769">Symport</keyword>
<keyword evidence="3 6" id="KW-0812">Transmembrane</keyword>
<organism evidence="8 9">
    <name type="scientific">Bacillus timonensis</name>
    <dbReference type="NCBI Taxonomy" id="1033734"/>
    <lineage>
        <taxon>Bacteria</taxon>
        <taxon>Bacillati</taxon>
        <taxon>Bacillota</taxon>
        <taxon>Bacilli</taxon>
        <taxon>Bacillales</taxon>
        <taxon>Bacillaceae</taxon>
        <taxon>Bacillus</taxon>
    </lineage>
</organism>
<dbReference type="InterPro" id="IPR000175">
    <property type="entry name" value="Na/ntran_symport"/>
</dbReference>
<feature type="transmembrane region" description="Helical" evidence="7">
    <location>
        <begin position="216"/>
        <end position="240"/>
    </location>
</feature>
<comment type="caution">
    <text evidence="8">The sequence shown here is derived from an EMBL/GenBank/DDBJ whole genome shotgun (WGS) entry which is preliminary data.</text>
</comment>
<dbReference type="PANTHER" id="PTHR42948">
    <property type="entry name" value="TRANSPORTER"/>
    <property type="match status" value="1"/>
</dbReference>
<feature type="transmembrane region" description="Helical" evidence="7">
    <location>
        <begin position="143"/>
        <end position="162"/>
    </location>
</feature>
<dbReference type="PROSITE" id="PS00610">
    <property type="entry name" value="NA_NEUROTRAN_SYMP_1"/>
    <property type="match status" value="1"/>
</dbReference>
<evidence type="ECO:0000256" key="6">
    <source>
        <dbReference type="RuleBase" id="RU003732"/>
    </source>
</evidence>
<protein>
    <recommendedName>
        <fullName evidence="6">Transporter</fullName>
    </recommendedName>
</protein>
<dbReference type="PRINTS" id="PR00176">
    <property type="entry name" value="NANEUSMPORT"/>
</dbReference>
<feature type="transmembrane region" description="Helical" evidence="7">
    <location>
        <begin position="252"/>
        <end position="276"/>
    </location>
</feature>
<dbReference type="GO" id="GO:0016020">
    <property type="term" value="C:membrane"/>
    <property type="evidence" value="ECO:0007669"/>
    <property type="project" value="UniProtKB-SubCell"/>
</dbReference>
<name>A0A4S3PV48_9BACI</name>
<feature type="transmembrane region" description="Helical" evidence="7">
    <location>
        <begin position="92"/>
        <end position="116"/>
    </location>
</feature>
<evidence type="ECO:0000256" key="5">
    <source>
        <dbReference type="ARBA" id="ARBA00023136"/>
    </source>
</evidence>
<feature type="transmembrane region" description="Helical" evidence="7">
    <location>
        <begin position="421"/>
        <end position="442"/>
    </location>
</feature>
<keyword evidence="2 6" id="KW-0813">Transport</keyword>
<evidence type="ECO:0000313" key="9">
    <source>
        <dbReference type="Proteomes" id="UP000306477"/>
    </source>
</evidence>
<feature type="transmembrane region" description="Helical" evidence="7">
    <location>
        <begin position="12"/>
        <end position="29"/>
    </location>
</feature>
<gene>
    <name evidence="8" type="ORF">E1I69_07140</name>
</gene>
<comment type="subcellular location">
    <subcellularLocation>
        <location evidence="1">Membrane</location>
        <topology evidence="1">Multi-pass membrane protein</topology>
    </subcellularLocation>
</comment>
<dbReference type="NCBIfam" id="NF037979">
    <property type="entry name" value="Na_transp"/>
    <property type="match status" value="1"/>
</dbReference>
<evidence type="ECO:0000256" key="2">
    <source>
        <dbReference type="ARBA" id="ARBA00022448"/>
    </source>
</evidence>
<comment type="similarity">
    <text evidence="6">Belongs to the sodium:neurotransmitter symporter (SNF) (TC 2.A.22) family.</text>
</comment>
<evidence type="ECO:0000256" key="1">
    <source>
        <dbReference type="ARBA" id="ARBA00004141"/>
    </source>
</evidence>
<feature type="transmembrane region" description="Helical" evidence="7">
    <location>
        <begin position="174"/>
        <end position="192"/>
    </location>
</feature>
<dbReference type="STRING" id="1033734.GCA_000285535_00396"/>
<dbReference type="RefSeq" id="WP_136378915.1">
    <property type="nucleotide sequence ID" value="NZ_SLUB01000008.1"/>
</dbReference>
<sequence length="448" mass="48968">MKQSEQQWSSKISFILAAAGSAIGLGAIWKFPYVAGTSGGGIFFIIFLIFTLLIGLPLLLAEFVIGRTTQKNAIVSFEELAPKTNWHIVGRLGFITNAILLSFYSVVGGWILIYLVSGSIGNLNGLTETEYGSYFGETISNPFLVIIAQLVFILITIIVVAKGVQSGIEKASKWMMPALFILFLVIIIRSITLENSLEGILFILKPSLSSLTSDTILFALGQSFFALSVGACTMLTYSSYLSKKENLVQSAFSIVLLNILVTLLAGLAIFPAVFAFDLEPDAGPVLLFNVLPTVFNSMPFGMVFLIAFLLLFLFATLTSAFSMLELIVAILTKGNIQRRKFYAWMSGLVIFLVGVPSALSYGVLSDVHLFGKSIFDFADFLVSNILLPVGALFIALFVSFKFPRTTLYKEMQLGSSLPISLLTAWFFIIRYVVPVVIIIVFLDSLGVI</sequence>
<proteinExistence type="inferred from homology"/>
<keyword evidence="5 7" id="KW-0472">Membrane</keyword>
<feature type="transmembrane region" description="Helical" evidence="7">
    <location>
        <begin position="41"/>
        <end position="61"/>
    </location>
</feature>
<feature type="transmembrane region" description="Helical" evidence="7">
    <location>
        <begin position="296"/>
        <end position="329"/>
    </location>
</feature>
<dbReference type="PROSITE" id="PS50267">
    <property type="entry name" value="NA_NEUROTRAN_SYMP_3"/>
    <property type="match status" value="1"/>
</dbReference>
<keyword evidence="4 7" id="KW-1133">Transmembrane helix</keyword>
<evidence type="ECO:0000313" key="8">
    <source>
        <dbReference type="EMBL" id="THE13680.1"/>
    </source>
</evidence>
<dbReference type="CDD" id="cd10336">
    <property type="entry name" value="SLC6sbd_Tyt1-Like"/>
    <property type="match status" value="1"/>
</dbReference>
<dbReference type="InterPro" id="IPR047218">
    <property type="entry name" value="YocR/YhdH-like"/>
</dbReference>
<accession>A0A4S3PV48</accession>
<dbReference type="Pfam" id="PF00209">
    <property type="entry name" value="SNF"/>
    <property type="match status" value="2"/>
</dbReference>
<dbReference type="PANTHER" id="PTHR42948:SF1">
    <property type="entry name" value="TRANSPORTER"/>
    <property type="match status" value="1"/>
</dbReference>
<evidence type="ECO:0000256" key="4">
    <source>
        <dbReference type="ARBA" id="ARBA00022989"/>
    </source>
</evidence>
<keyword evidence="9" id="KW-1185">Reference proteome</keyword>
<reference evidence="8 9" key="1">
    <citation type="journal article" date="2019" name="Indoor Air">
        <title>Impacts of indoor surface finishes on bacterial viability.</title>
        <authorList>
            <person name="Hu J."/>
            <person name="Maamar S.B."/>
            <person name="Glawe A.J."/>
            <person name="Gottel N."/>
            <person name="Gilbert J.A."/>
            <person name="Hartmann E.M."/>
        </authorList>
    </citation>
    <scope>NUCLEOTIDE SEQUENCE [LARGE SCALE GENOMIC DNA]</scope>
    <source>
        <strain evidence="8 9">AF060A6</strain>
    </source>
</reference>
<evidence type="ECO:0000256" key="7">
    <source>
        <dbReference type="SAM" id="Phobius"/>
    </source>
</evidence>
<dbReference type="AlphaFoldDB" id="A0A4S3PV48"/>
<feature type="transmembrane region" description="Helical" evidence="7">
    <location>
        <begin position="381"/>
        <end position="400"/>
    </location>
</feature>
<dbReference type="Proteomes" id="UP000306477">
    <property type="component" value="Unassembled WGS sequence"/>
</dbReference>
<dbReference type="GO" id="GO:0015293">
    <property type="term" value="F:symporter activity"/>
    <property type="evidence" value="ECO:0007669"/>
    <property type="project" value="UniProtKB-KW"/>
</dbReference>